<evidence type="ECO:0000313" key="1">
    <source>
        <dbReference type="EMBL" id="ACI54427.1"/>
    </source>
</evidence>
<accession>A0ABF7QKG4</accession>
<dbReference type="EMBL" id="CP001191">
    <property type="protein sequence ID" value="ACI54427.1"/>
    <property type="molecule type" value="Genomic_DNA"/>
</dbReference>
<dbReference type="RefSeq" id="WP_012557229.1">
    <property type="nucleotide sequence ID" value="NC_011369.1"/>
</dbReference>
<evidence type="ECO:0000313" key="2">
    <source>
        <dbReference type="Proteomes" id="UP000008330"/>
    </source>
</evidence>
<gene>
    <name evidence="1" type="ordered locus">Rleg2_1133</name>
</gene>
<organism evidence="1 2">
    <name type="scientific">Rhizobium leguminosarum bv. trifolii (strain WSM2304)</name>
    <dbReference type="NCBI Taxonomy" id="395492"/>
    <lineage>
        <taxon>Bacteria</taxon>
        <taxon>Pseudomonadati</taxon>
        <taxon>Pseudomonadota</taxon>
        <taxon>Alphaproteobacteria</taxon>
        <taxon>Hyphomicrobiales</taxon>
        <taxon>Rhizobiaceae</taxon>
        <taxon>Rhizobium/Agrobacterium group</taxon>
        <taxon>Rhizobium</taxon>
    </lineage>
</organism>
<dbReference type="KEGG" id="rlt:Rleg2_1133"/>
<name>A0ABF7QKG4_RHILW</name>
<proteinExistence type="predicted"/>
<dbReference type="Proteomes" id="UP000008330">
    <property type="component" value="Chromosome"/>
</dbReference>
<reference evidence="1 2" key="1">
    <citation type="journal article" date="2010" name="Stand. Genomic Sci.">
        <title>Complete genome sequence of Rhizobium leguminosarum bv trifolii strain WSM2304, an effective microsymbiont of the South American clover Trifolium polymorphum.</title>
        <authorList>
            <person name="Reeve W."/>
            <person name="O'Hara G."/>
            <person name="Chain P."/>
            <person name="Ardley J."/>
            <person name="Brau L."/>
            <person name="Nandesena K."/>
            <person name="Tiwari R."/>
            <person name="Malfatti S."/>
            <person name="Kiss H."/>
            <person name="Lapidus A."/>
            <person name="Copeland A."/>
            <person name="Nolan M."/>
            <person name="Land M."/>
            <person name="Ivanova N."/>
            <person name="Mavromatis K."/>
            <person name="Markowitz V."/>
            <person name="Kyrpides N."/>
            <person name="Melino V."/>
            <person name="Denton M."/>
            <person name="Yates R."/>
            <person name="Howieson J."/>
        </authorList>
    </citation>
    <scope>NUCLEOTIDE SEQUENCE [LARGE SCALE GENOMIC DNA]</scope>
    <source>
        <strain evidence="1 2">WSM2304</strain>
    </source>
</reference>
<sequence>MNTLEPFAQIAERAKRNAARREQDRRLNDLVQLIDDLSAEMGSYDFVTALRAKGYNIEADGMALSRRGITTH</sequence>
<dbReference type="AlphaFoldDB" id="A0ABF7QKG4"/>
<protein>
    <submittedName>
        <fullName evidence="1">Uncharacterized protein</fullName>
    </submittedName>
</protein>
<keyword evidence="2" id="KW-1185">Reference proteome</keyword>